<name>E0I8E0_9BACL</name>
<evidence type="ECO:0000256" key="7">
    <source>
        <dbReference type="SAM" id="Phobius"/>
    </source>
</evidence>
<comment type="subcellular location">
    <subcellularLocation>
        <location evidence="1">Cell membrane</location>
        <topology evidence="1">Multi-pass membrane protein</topology>
    </subcellularLocation>
</comment>
<evidence type="ECO:0000256" key="6">
    <source>
        <dbReference type="ARBA" id="ARBA00023136"/>
    </source>
</evidence>
<dbReference type="RefSeq" id="WP_006037901.1">
    <property type="nucleotide sequence ID" value="NZ_AEDD01000004.1"/>
</dbReference>
<feature type="domain" description="EamA" evidence="8">
    <location>
        <begin position="156"/>
        <end position="287"/>
    </location>
</feature>
<gene>
    <name evidence="9" type="ORF">PaecuDRAFT_1891</name>
</gene>
<dbReference type="eggNOG" id="COG0697">
    <property type="taxonomic scope" value="Bacteria"/>
</dbReference>
<dbReference type="InterPro" id="IPR051258">
    <property type="entry name" value="Diverse_Substrate_Transporter"/>
</dbReference>
<evidence type="ECO:0000313" key="10">
    <source>
        <dbReference type="Proteomes" id="UP000005387"/>
    </source>
</evidence>
<evidence type="ECO:0000256" key="1">
    <source>
        <dbReference type="ARBA" id="ARBA00004651"/>
    </source>
</evidence>
<feature type="transmembrane region" description="Helical" evidence="7">
    <location>
        <begin position="127"/>
        <end position="147"/>
    </location>
</feature>
<keyword evidence="5 7" id="KW-1133">Transmembrane helix</keyword>
<dbReference type="STRING" id="717606.PaecuDRAFT_1891"/>
<feature type="transmembrane region" description="Helical" evidence="7">
    <location>
        <begin position="272"/>
        <end position="288"/>
    </location>
</feature>
<evidence type="ECO:0000313" key="9">
    <source>
        <dbReference type="EMBL" id="EFM11445.1"/>
    </source>
</evidence>
<dbReference type="PANTHER" id="PTHR42920:SF5">
    <property type="entry name" value="EAMA DOMAIN-CONTAINING PROTEIN"/>
    <property type="match status" value="1"/>
</dbReference>
<dbReference type="AlphaFoldDB" id="E0I8E0"/>
<reference evidence="9 10" key="1">
    <citation type="submission" date="2010-07" db="EMBL/GenBank/DDBJ databases">
        <title>The draft genome of Paenibacillus curdlanolyticus YK9.</title>
        <authorList>
            <consortium name="US DOE Joint Genome Institute (JGI-PGF)"/>
            <person name="Lucas S."/>
            <person name="Copeland A."/>
            <person name="Lapidus A."/>
            <person name="Cheng J.-F."/>
            <person name="Bruce D."/>
            <person name="Goodwin L."/>
            <person name="Pitluck S."/>
            <person name="Land M.L."/>
            <person name="Hauser L."/>
            <person name="Chang Y.-J."/>
            <person name="Jeffries C."/>
            <person name="Anderson I.J."/>
            <person name="Johnson E."/>
            <person name="Loganathan U."/>
            <person name="Mulhopadhyay B."/>
            <person name="Kyrpides N."/>
            <person name="Woyke T.J."/>
        </authorList>
    </citation>
    <scope>NUCLEOTIDE SEQUENCE [LARGE SCALE GENOMIC DNA]</scope>
    <source>
        <strain evidence="9 10">YK9</strain>
    </source>
</reference>
<comment type="similarity">
    <text evidence="2">Belongs to the EamA transporter family.</text>
</comment>
<keyword evidence="4 7" id="KW-0812">Transmembrane</keyword>
<dbReference type="GO" id="GO:0005886">
    <property type="term" value="C:plasma membrane"/>
    <property type="evidence" value="ECO:0007669"/>
    <property type="project" value="UniProtKB-SubCell"/>
</dbReference>
<evidence type="ECO:0000256" key="2">
    <source>
        <dbReference type="ARBA" id="ARBA00007362"/>
    </source>
</evidence>
<feature type="transmembrane region" description="Helical" evidence="7">
    <location>
        <begin position="153"/>
        <end position="173"/>
    </location>
</feature>
<dbReference type="SUPFAM" id="SSF103481">
    <property type="entry name" value="Multidrug resistance efflux transporter EmrE"/>
    <property type="match status" value="2"/>
</dbReference>
<keyword evidence="10" id="KW-1185">Reference proteome</keyword>
<feature type="transmembrane region" description="Helical" evidence="7">
    <location>
        <begin position="185"/>
        <end position="205"/>
    </location>
</feature>
<protein>
    <recommendedName>
        <fullName evidence="8">EamA domain-containing protein</fullName>
    </recommendedName>
</protein>
<feature type="transmembrane region" description="Helical" evidence="7">
    <location>
        <begin position="39"/>
        <end position="58"/>
    </location>
</feature>
<organism evidence="9 10">
    <name type="scientific">Paenibacillus curdlanolyticus YK9</name>
    <dbReference type="NCBI Taxonomy" id="717606"/>
    <lineage>
        <taxon>Bacteria</taxon>
        <taxon>Bacillati</taxon>
        <taxon>Bacillota</taxon>
        <taxon>Bacilli</taxon>
        <taxon>Bacillales</taxon>
        <taxon>Paenibacillaceae</taxon>
        <taxon>Paenibacillus</taxon>
    </lineage>
</organism>
<feature type="transmembrane region" description="Helical" evidence="7">
    <location>
        <begin position="98"/>
        <end position="115"/>
    </location>
</feature>
<feature type="transmembrane region" description="Helical" evidence="7">
    <location>
        <begin position="246"/>
        <end position="266"/>
    </location>
</feature>
<evidence type="ECO:0000256" key="3">
    <source>
        <dbReference type="ARBA" id="ARBA00022475"/>
    </source>
</evidence>
<dbReference type="Pfam" id="PF00892">
    <property type="entry name" value="EamA"/>
    <property type="match status" value="2"/>
</dbReference>
<sequence>MKAPGYGLAVLFVLLGASSYGFLSPIVKLTYDQGYTFEQITVHQVGIGAILLWIMVLLRRDVWSNPFRGPWIKLASIGIFGMGATTILYNLALARLDASLAIVLLFQFTWITILIDSIWNRKWPNRWHWIAIAIVLAGTVLAVGVTSDGIDRLASIGTVYGLLSAITYSLFLWLTGRVDTAGDPVIKSAFITTASLVLVVVLYGWHAGAGERELQMAGIGLVLGTLGQVFPTVLFSIGIPRIGSSLASMLGSIELPVAACAAWLIAGERISMWQTFGIVLILCGIVVAERRSGNRTEEQSSRLGE</sequence>
<proteinExistence type="inferred from homology"/>
<dbReference type="PANTHER" id="PTHR42920">
    <property type="entry name" value="OS03G0707200 PROTEIN-RELATED"/>
    <property type="match status" value="1"/>
</dbReference>
<dbReference type="EMBL" id="AEDD01000004">
    <property type="protein sequence ID" value="EFM11445.1"/>
    <property type="molecule type" value="Genomic_DNA"/>
</dbReference>
<dbReference type="InterPro" id="IPR037185">
    <property type="entry name" value="EmrE-like"/>
</dbReference>
<feature type="transmembrane region" description="Helical" evidence="7">
    <location>
        <begin position="70"/>
        <end position="92"/>
    </location>
</feature>
<evidence type="ECO:0000256" key="4">
    <source>
        <dbReference type="ARBA" id="ARBA00022692"/>
    </source>
</evidence>
<feature type="transmembrane region" description="Helical" evidence="7">
    <location>
        <begin position="217"/>
        <end position="239"/>
    </location>
</feature>
<accession>E0I8E0</accession>
<keyword evidence="3" id="KW-1003">Cell membrane</keyword>
<keyword evidence="6 7" id="KW-0472">Membrane</keyword>
<dbReference type="InterPro" id="IPR000620">
    <property type="entry name" value="EamA_dom"/>
</dbReference>
<evidence type="ECO:0000256" key="5">
    <source>
        <dbReference type="ARBA" id="ARBA00022989"/>
    </source>
</evidence>
<feature type="domain" description="EamA" evidence="8">
    <location>
        <begin position="8"/>
        <end position="143"/>
    </location>
</feature>
<dbReference type="Proteomes" id="UP000005387">
    <property type="component" value="Unassembled WGS sequence"/>
</dbReference>
<evidence type="ECO:0000259" key="8">
    <source>
        <dbReference type="Pfam" id="PF00892"/>
    </source>
</evidence>